<dbReference type="AlphaFoldDB" id="A0AAV4YAU6"/>
<dbReference type="EMBL" id="BPLR01018935">
    <property type="protein sequence ID" value="GIZ03340.1"/>
    <property type="molecule type" value="Genomic_DNA"/>
</dbReference>
<name>A0AAV4YAU6_CAEEX</name>
<dbReference type="Proteomes" id="UP001054945">
    <property type="component" value="Unassembled WGS sequence"/>
</dbReference>
<proteinExistence type="predicted"/>
<reference evidence="1 2" key="1">
    <citation type="submission" date="2021-06" db="EMBL/GenBank/DDBJ databases">
        <title>Caerostris extrusa draft genome.</title>
        <authorList>
            <person name="Kono N."/>
            <person name="Arakawa K."/>
        </authorList>
    </citation>
    <scope>NUCLEOTIDE SEQUENCE [LARGE SCALE GENOMIC DNA]</scope>
</reference>
<comment type="caution">
    <text evidence="1">The sequence shown here is derived from an EMBL/GenBank/DDBJ whole genome shotgun (WGS) entry which is preliminary data.</text>
</comment>
<keyword evidence="2" id="KW-1185">Reference proteome</keyword>
<sequence length="96" mass="11141">MKFMSMDIVRDILSNSERPNEVQPKIKGDMIHGMERQIFEDGYPLRLILRPQQIPLKIALPYSTHPNKTLTHRTNFLAGPAVYWQWPRSPLLSAAQ</sequence>
<evidence type="ECO:0000313" key="1">
    <source>
        <dbReference type="EMBL" id="GIZ03340.1"/>
    </source>
</evidence>
<gene>
    <name evidence="1" type="ORF">CEXT_125001</name>
</gene>
<accession>A0AAV4YAU6</accession>
<protein>
    <submittedName>
        <fullName evidence="1">Uncharacterized protein</fullName>
    </submittedName>
</protein>
<organism evidence="1 2">
    <name type="scientific">Caerostris extrusa</name>
    <name type="common">Bark spider</name>
    <name type="synonym">Caerostris bankana</name>
    <dbReference type="NCBI Taxonomy" id="172846"/>
    <lineage>
        <taxon>Eukaryota</taxon>
        <taxon>Metazoa</taxon>
        <taxon>Ecdysozoa</taxon>
        <taxon>Arthropoda</taxon>
        <taxon>Chelicerata</taxon>
        <taxon>Arachnida</taxon>
        <taxon>Araneae</taxon>
        <taxon>Araneomorphae</taxon>
        <taxon>Entelegynae</taxon>
        <taxon>Araneoidea</taxon>
        <taxon>Araneidae</taxon>
        <taxon>Caerostris</taxon>
    </lineage>
</organism>
<evidence type="ECO:0000313" key="2">
    <source>
        <dbReference type="Proteomes" id="UP001054945"/>
    </source>
</evidence>